<proteinExistence type="predicted"/>
<keyword evidence="3" id="KW-1185">Reference proteome</keyword>
<dbReference type="Pfam" id="PF07963">
    <property type="entry name" value="N_methyl"/>
    <property type="match status" value="1"/>
</dbReference>
<organism evidence="2 3">
    <name type="scientific">Acidiferrobacter thiooxydans</name>
    <dbReference type="NCBI Taxonomy" id="163359"/>
    <lineage>
        <taxon>Bacteria</taxon>
        <taxon>Pseudomonadati</taxon>
        <taxon>Pseudomonadota</taxon>
        <taxon>Gammaproteobacteria</taxon>
        <taxon>Acidiferrobacterales</taxon>
        <taxon>Acidiferrobacteraceae</taxon>
        <taxon>Acidiferrobacter</taxon>
    </lineage>
</organism>
<evidence type="ECO:0000256" key="1">
    <source>
        <dbReference type="SAM" id="Phobius"/>
    </source>
</evidence>
<accession>A0A368HFZ6</accession>
<comment type="caution">
    <text evidence="2">The sequence shown here is derived from an EMBL/GenBank/DDBJ whole genome shotgun (WGS) entry which is preliminary data.</text>
</comment>
<sequence length="200" mass="21161">MAGRVLRRRRASLMRHSNRACGGPSLLMRHILITAPCRCVRHGAPRTLGFTLIENLVAMVIFLVGVMAVTYLLADGVHLSKTGQGQTTAYIAAQEIIGMLRVSGPNALSYNGVTLTSQNPPVGGGASVFQTNLQTWWQSLLQLPGTAGSPTIASTGQPRLQASIQVKPAGAGGNGQCPCLATITESWEQNTYAVSTEIGY</sequence>
<dbReference type="RefSeq" id="WP_083995900.1">
    <property type="nucleotide sequence ID" value="NZ_CP080624.1"/>
</dbReference>
<gene>
    <name evidence="2" type="ORF">C4900_11280</name>
</gene>
<dbReference type="Proteomes" id="UP000253250">
    <property type="component" value="Unassembled WGS sequence"/>
</dbReference>
<keyword evidence="1" id="KW-1133">Transmembrane helix</keyword>
<evidence type="ECO:0000313" key="2">
    <source>
        <dbReference type="EMBL" id="RCN56401.1"/>
    </source>
</evidence>
<keyword evidence="1" id="KW-0812">Transmembrane</keyword>
<dbReference type="AlphaFoldDB" id="A0A368HFZ6"/>
<feature type="transmembrane region" description="Helical" evidence="1">
    <location>
        <begin position="55"/>
        <end position="74"/>
    </location>
</feature>
<reference evidence="2 3" key="1">
    <citation type="submission" date="2018-02" db="EMBL/GenBank/DDBJ databases">
        <title>Insights into the biology of acidophilic members of the Acidiferrobacteraceae family derived from comparative genomic analyses.</title>
        <authorList>
            <person name="Issotta F."/>
            <person name="Thyssen C."/>
            <person name="Mena C."/>
            <person name="Moya A."/>
            <person name="Bellenberg S."/>
            <person name="Sproer C."/>
            <person name="Covarrubias P.C."/>
            <person name="Sand W."/>
            <person name="Quatrini R."/>
            <person name="Vera M."/>
        </authorList>
    </citation>
    <scope>NUCLEOTIDE SEQUENCE [LARGE SCALE GENOMIC DNA]</scope>
    <source>
        <strain evidence="3">m-1</strain>
    </source>
</reference>
<dbReference type="NCBIfam" id="TIGR02532">
    <property type="entry name" value="IV_pilin_GFxxxE"/>
    <property type="match status" value="1"/>
</dbReference>
<dbReference type="InterPro" id="IPR012902">
    <property type="entry name" value="N_methyl_site"/>
</dbReference>
<dbReference type="OrthoDB" id="6194160at2"/>
<protein>
    <submittedName>
        <fullName evidence="2">Prepilin-type N-terminal cleavage/methylation domain-containing protein</fullName>
    </submittedName>
</protein>
<name>A0A368HFZ6_9GAMM</name>
<dbReference type="EMBL" id="PSYR01000002">
    <property type="protein sequence ID" value="RCN56401.1"/>
    <property type="molecule type" value="Genomic_DNA"/>
</dbReference>
<keyword evidence="1" id="KW-0472">Membrane</keyword>
<evidence type="ECO:0000313" key="3">
    <source>
        <dbReference type="Proteomes" id="UP000253250"/>
    </source>
</evidence>